<dbReference type="EMBL" id="WHUW01000384">
    <property type="protein sequence ID" value="KAF8415014.1"/>
    <property type="molecule type" value="Genomic_DNA"/>
</dbReference>
<sequence>MMYAAVAYTLRNVSKEQGHESFTRFDPSNPIHVPVMMVSSARGHNDFKLDDGLIGFKCGGISRNENLRVQLMNVAPYRKSPRW</sequence>
<keyword evidence="2" id="KW-1185">Reference proteome</keyword>
<accession>A0AAD4BAR9</accession>
<reference evidence="1" key="1">
    <citation type="submission" date="2019-10" db="EMBL/GenBank/DDBJ databases">
        <authorList>
            <consortium name="DOE Joint Genome Institute"/>
            <person name="Kuo A."/>
            <person name="Miyauchi S."/>
            <person name="Kiss E."/>
            <person name="Drula E."/>
            <person name="Kohler A."/>
            <person name="Sanchez-Garcia M."/>
            <person name="Andreopoulos B."/>
            <person name="Barry K.W."/>
            <person name="Bonito G."/>
            <person name="Buee M."/>
            <person name="Carver A."/>
            <person name="Chen C."/>
            <person name="Cichocki N."/>
            <person name="Clum A."/>
            <person name="Culley D."/>
            <person name="Crous P.W."/>
            <person name="Fauchery L."/>
            <person name="Girlanda M."/>
            <person name="Hayes R."/>
            <person name="Keri Z."/>
            <person name="LaButti K."/>
            <person name="Lipzen A."/>
            <person name="Lombard V."/>
            <person name="Magnuson J."/>
            <person name="Maillard F."/>
            <person name="Morin E."/>
            <person name="Murat C."/>
            <person name="Nolan M."/>
            <person name="Ohm R."/>
            <person name="Pangilinan J."/>
            <person name="Pereira M."/>
            <person name="Perotto S."/>
            <person name="Peter M."/>
            <person name="Riley R."/>
            <person name="Sitrit Y."/>
            <person name="Stielow B."/>
            <person name="Szollosi G."/>
            <person name="Zifcakova L."/>
            <person name="Stursova M."/>
            <person name="Spatafora J.W."/>
            <person name="Tedersoo L."/>
            <person name="Vaario L.-M."/>
            <person name="Yamada A."/>
            <person name="Yan M."/>
            <person name="Wang P."/>
            <person name="Xu J."/>
            <person name="Bruns T."/>
            <person name="Baldrian P."/>
            <person name="Vilgalys R."/>
            <person name="Henrissat B."/>
            <person name="Grigoriev I.V."/>
            <person name="Hibbett D."/>
            <person name="Nagy L.G."/>
            <person name="Martin F.M."/>
        </authorList>
    </citation>
    <scope>NUCLEOTIDE SEQUENCE</scope>
    <source>
        <strain evidence="1">BED1</strain>
    </source>
</reference>
<dbReference type="Proteomes" id="UP001194468">
    <property type="component" value="Unassembled WGS sequence"/>
</dbReference>
<evidence type="ECO:0000313" key="2">
    <source>
        <dbReference type="Proteomes" id="UP001194468"/>
    </source>
</evidence>
<dbReference type="AlphaFoldDB" id="A0AAD4BAR9"/>
<name>A0AAD4BAR9_BOLED</name>
<proteinExistence type="predicted"/>
<evidence type="ECO:0000313" key="1">
    <source>
        <dbReference type="EMBL" id="KAF8415014.1"/>
    </source>
</evidence>
<protein>
    <submittedName>
        <fullName evidence="1">Uncharacterized protein</fullName>
    </submittedName>
</protein>
<comment type="caution">
    <text evidence="1">The sequence shown here is derived from an EMBL/GenBank/DDBJ whole genome shotgun (WGS) entry which is preliminary data.</text>
</comment>
<gene>
    <name evidence="1" type="ORF">L210DRAFT_945957</name>
</gene>
<organism evidence="1 2">
    <name type="scientific">Boletus edulis BED1</name>
    <dbReference type="NCBI Taxonomy" id="1328754"/>
    <lineage>
        <taxon>Eukaryota</taxon>
        <taxon>Fungi</taxon>
        <taxon>Dikarya</taxon>
        <taxon>Basidiomycota</taxon>
        <taxon>Agaricomycotina</taxon>
        <taxon>Agaricomycetes</taxon>
        <taxon>Agaricomycetidae</taxon>
        <taxon>Boletales</taxon>
        <taxon>Boletineae</taxon>
        <taxon>Boletaceae</taxon>
        <taxon>Boletoideae</taxon>
        <taxon>Boletus</taxon>
    </lineage>
</organism>
<reference evidence="1" key="2">
    <citation type="journal article" date="2020" name="Nat. Commun.">
        <title>Large-scale genome sequencing of mycorrhizal fungi provides insights into the early evolution of symbiotic traits.</title>
        <authorList>
            <person name="Miyauchi S."/>
            <person name="Kiss E."/>
            <person name="Kuo A."/>
            <person name="Drula E."/>
            <person name="Kohler A."/>
            <person name="Sanchez-Garcia M."/>
            <person name="Morin E."/>
            <person name="Andreopoulos B."/>
            <person name="Barry K.W."/>
            <person name="Bonito G."/>
            <person name="Buee M."/>
            <person name="Carver A."/>
            <person name="Chen C."/>
            <person name="Cichocki N."/>
            <person name="Clum A."/>
            <person name="Culley D."/>
            <person name="Crous P.W."/>
            <person name="Fauchery L."/>
            <person name="Girlanda M."/>
            <person name="Hayes R.D."/>
            <person name="Keri Z."/>
            <person name="LaButti K."/>
            <person name="Lipzen A."/>
            <person name="Lombard V."/>
            <person name="Magnuson J."/>
            <person name="Maillard F."/>
            <person name="Murat C."/>
            <person name="Nolan M."/>
            <person name="Ohm R.A."/>
            <person name="Pangilinan J."/>
            <person name="Pereira M.F."/>
            <person name="Perotto S."/>
            <person name="Peter M."/>
            <person name="Pfister S."/>
            <person name="Riley R."/>
            <person name="Sitrit Y."/>
            <person name="Stielow J.B."/>
            <person name="Szollosi G."/>
            <person name="Zifcakova L."/>
            <person name="Stursova M."/>
            <person name="Spatafora J.W."/>
            <person name="Tedersoo L."/>
            <person name="Vaario L.M."/>
            <person name="Yamada A."/>
            <person name="Yan M."/>
            <person name="Wang P."/>
            <person name="Xu J."/>
            <person name="Bruns T."/>
            <person name="Baldrian P."/>
            <person name="Vilgalys R."/>
            <person name="Dunand C."/>
            <person name="Henrissat B."/>
            <person name="Grigoriev I.V."/>
            <person name="Hibbett D."/>
            <person name="Nagy L.G."/>
            <person name="Martin F.M."/>
        </authorList>
    </citation>
    <scope>NUCLEOTIDE SEQUENCE</scope>
    <source>
        <strain evidence="1">BED1</strain>
    </source>
</reference>